<evidence type="ECO:0000256" key="1">
    <source>
        <dbReference type="ARBA" id="ARBA00022737"/>
    </source>
</evidence>
<dbReference type="InterPro" id="IPR002178">
    <property type="entry name" value="PTS_EIIA_type-2_dom"/>
</dbReference>
<dbReference type="InterPro" id="IPR007737">
    <property type="entry name" value="Mga_HTH"/>
</dbReference>
<dbReference type="InterPro" id="IPR036634">
    <property type="entry name" value="PRD_sf"/>
</dbReference>
<proteinExistence type="predicted"/>
<dbReference type="Pfam" id="PF00874">
    <property type="entry name" value="PRD"/>
    <property type="match status" value="2"/>
</dbReference>
<evidence type="ECO:0000259" key="5">
    <source>
        <dbReference type="PROSITE" id="PS51094"/>
    </source>
</evidence>
<feature type="domain" description="PRD" evidence="6">
    <location>
        <begin position="166"/>
        <end position="278"/>
    </location>
</feature>
<dbReference type="InterPro" id="IPR013196">
    <property type="entry name" value="HTH_11"/>
</dbReference>
<evidence type="ECO:0000256" key="4">
    <source>
        <dbReference type="ARBA" id="ARBA00023163"/>
    </source>
</evidence>
<evidence type="ECO:0000256" key="3">
    <source>
        <dbReference type="ARBA" id="ARBA00023159"/>
    </source>
</evidence>
<dbReference type="Proteomes" id="UP001252875">
    <property type="component" value="Unassembled WGS sequence"/>
</dbReference>
<dbReference type="InterPro" id="IPR017964">
    <property type="entry name" value="DNA-dir_DNA_pol_B_CS"/>
</dbReference>
<reference evidence="7 8" key="1">
    <citation type="submission" date="2023-03" db="EMBL/GenBank/DDBJ databases">
        <authorList>
            <person name="Shen W."/>
            <person name="Cai J."/>
        </authorList>
    </citation>
    <scope>NUCLEOTIDE SEQUENCE [LARGE SCALE GENOMIC DNA]</scope>
    <source>
        <strain evidence="7 8">D6-4</strain>
    </source>
</reference>
<dbReference type="Pfam" id="PF05043">
    <property type="entry name" value="Mga"/>
    <property type="match status" value="1"/>
</dbReference>
<dbReference type="PROSITE" id="PS51094">
    <property type="entry name" value="PTS_EIIA_TYPE_2"/>
    <property type="match status" value="1"/>
</dbReference>
<keyword evidence="4" id="KW-0804">Transcription</keyword>
<dbReference type="InterPro" id="IPR016152">
    <property type="entry name" value="PTrfase/Anion_transptr"/>
</dbReference>
<dbReference type="Gene3D" id="3.40.50.2300">
    <property type="match status" value="1"/>
</dbReference>
<dbReference type="Pfam" id="PF08279">
    <property type="entry name" value="HTH_11"/>
    <property type="match status" value="1"/>
</dbReference>
<dbReference type="SUPFAM" id="SSF63520">
    <property type="entry name" value="PTS-regulatory domain, PRD"/>
    <property type="match status" value="2"/>
</dbReference>
<organism evidence="7 8">
    <name type="scientific">Enterococcus hulanensis</name>
    <dbReference type="NCBI Taxonomy" id="2559929"/>
    <lineage>
        <taxon>Bacteria</taxon>
        <taxon>Bacillati</taxon>
        <taxon>Bacillota</taxon>
        <taxon>Bacilli</taxon>
        <taxon>Lactobacillales</taxon>
        <taxon>Enterococcaceae</taxon>
        <taxon>Enterococcus</taxon>
    </lineage>
</organism>
<dbReference type="Pfam" id="PF00359">
    <property type="entry name" value="PTS_EIIA_2"/>
    <property type="match status" value="1"/>
</dbReference>
<keyword evidence="1" id="KW-0677">Repeat</keyword>
<evidence type="ECO:0000256" key="2">
    <source>
        <dbReference type="ARBA" id="ARBA00023015"/>
    </source>
</evidence>
<name>A0ABU3EZ72_9ENTE</name>
<dbReference type="PROSITE" id="PS51372">
    <property type="entry name" value="PRD_2"/>
    <property type="match status" value="2"/>
</dbReference>
<dbReference type="RefSeq" id="WP_311822364.1">
    <property type="nucleotide sequence ID" value="NZ_JARPYF010000005.1"/>
</dbReference>
<protein>
    <submittedName>
        <fullName evidence="7">BglG family transcription antiterminator</fullName>
    </submittedName>
</protein>
<keyword evidence="8" id="KW-1185">Reference proteome</keyword>
<dbReference type="PROSITE" id="PS00116">
    <property type="entry name" value="DNA_POLYMERASE_B"/>
    <property type="match status" value="1"/>
</dbReference>
<dbReference type="InterPro" id="IPR050661">
    <property type="entry name" value="BglG_antiterminators"/>
</dbReference>
<evidence type="ECO:0000259" key="6">
    <source>
        <dbReference type="PROSITE" id="PS51372"/>
    </source>
</evidence>
<evidence type="ECO:0000313" key="7">
    <source>
        <dbReference type="EMBL" id="MDT2600164.1"/>
    </source>
</evidence>
<feature type="domain" description="PRD" evidence="6">
    <location>
        <begin position="288"/>
        <end position="394"/>
    </location>
</feature>
<dbReference type="EMBL" id="JARPYI010000005">
    <property type="protein sequence ID" value="MDT2600164.1"/>
    <property type="molecule type" value="Genomic_DNA"/>
</dbReference>
<gene>
    <name evidence="7" type="ORF">P7D85_10295</name>
</gene>
<feature type="domain" description="PTS EIIA type-2" evidence="5">
    <location>
        <begin position="499"/>
        <end position="638"/>
    </location>
</feature>
<sequence length="644" mass="74956">MIEKHLKILLLLDESNEWRPSKKIAQRLGYSQRSVKNYIQQINQLFSEAIISSKKGYRLNTAQREKIFQYFDIEPIQTFQSIESRRKYLLLNLLKTTQPLNIFDLSEQLYTSVTTVKKDIQALNNEIDEYNIKIVSAGDYLKVIGEENEKRRTFIDQVYGDTDSLILTEETIQQLFPDLKIFEMKTLINNSLVDNDLFVDEYALISILLHVTLFIEQMRGGTNSSNAAKIVILDEKLYDISKQLAAALQDFLKIEIEESEIYEIYILLLAKTSTAEQKRVTREDIERFVNDETIVIVEKILSFLKDFYVIDLKDESFYIPFVLHINSLLTRARVGHFLKNPLLTSIKNGQPFIYELAVSVTSIISEFTQVKISDDEIGYIALHLGGAFSKENQKYHKLVCALLVPEVRTLAPDLKKKLESQFNDTIYIERVYTTNFDQRELANFDLIISTIPIRNFDSSTPVVAITPFFTSEDQKKIYFKIDEIKLKRTYQDFKDNLNQIVDNKYFMKNTVLKTREEVIEVVADILVNEKVAQEDFKENVLARERMSSTAFNNIAIPHTFKMNALQSKMYIIVSERAISWGKKDFVNLVFLFAISEQDKQIFYNVFEILSLLFANEENTLEAINKKNFADFINFLLHQEQSLIE</sequence>
<keyword evidence="2" id="KW-0805">Transcription regulation</keyword>
<dbReference type="PANTHER" id="PTHR30185">
    <property type="entry name" value="CRYPTIC BETA-GLUCOSIDE BGL OPERON ANTITERMINATOR"/>
    <property type="match status" value="1"/>
</dbReference>
<evidence type="ECO:0000313" key="8">
    <source>
        <dbReference type="Proteomes" id="UP001252875"/>
    </source>
</evidence>
<dbReference type="SUPFAM" id="SSF55804">
    <property type="entry name" value="Phoshotransferase/anion transport protein"/>
    <property type="match status" value="1"/>
</dbReference>
<keyword evidence="3" id="KW-0010">Activator</keyword>
<dbReference type="InterPro" id="IPR011608">
    <property type="entry name" value="PRD"/>
</dbReference>
<dbReference type="Gene3D" id="1.10.10.10">
    <property type="entry name" value="Winged helix-like DNA-binding domain superfamily/Winged helix DNA-binding domain"/>
    <property type="match status" value="2"/>
</dbReference>
<dbReference type="PANTHER" id="PTHR30185:SF12">
    <property type="entry name" value="TRANSCRIPTIONAL REGULATOR MANR"/>
    <property type="match status" value="1"/>
</dbReference>
<dbReference type="Gene3D" id="3.40.930.10">
    <property type="entry name" value="Mannitol-specific EII, Chain A"/>
    <property type="match status" value="1"/>
</dbReference>
<dbReference type="InterPro" id="IPR036388">
    <property type="entry name" value="WH-like_DNA-bd_sf"/>
</dbReference>
<dbReference type="Gene3D" id="1.10.1790.10">
    <property type="entry name" value="PRD domain"/>
    <property type="match status" value="1"/>
</dbReference>
<accession>A0ABU3EZ72</accession>
<comment type="caution">
    <text evidence="7">The sequence shown here is derived from an EMBL/GenBank/DDBJ whole genome shotgun (WGS) entry which is preliminary data.</text>
</comment>